<feature type="signal peptide" evidence="1">
    <location>
        <begin position="1"/>
        <end position="20"/>
    </location>
</feature>
<accession>A0A224Y6L8</accession>
<feature type="chain" id="PRO_5012352671" description="Secreted protein" evidence="1">
    <location>
        <begin position="21"/>
        <end position="154"/>
    </location>
</feature>
<keyword evidence="1" id="KW-0732">Signal</keyword>
<protein>
    <recommendedName>
        <fullName evidence="3">Secreted protein</fullName>
    </recommendedName>
</protein>
<organism evidence="2">
    <name type="scientific">Rhipicephalus zambeziensis</name>
    <dbReference type="NCBI Taxonomy" id="60191"/>
    <lineage>
        <taxon>Eukaryota</taxon>
        <taxon>Metazoa</taxon>
        <taxon>Ecdysozoa</taxon>
        <taxon>Arthropoda</taxon>
        <taxon>Chelicerata</taxon>
        <taxon>Arachnida</taxon>
        <taxon>Acari</taxon>
        <taxon>Parasitiformes</taxon>
        <taxon>Ixodida</taxon>
        <taxon>Ixodoidea</taxon>
        <taxon>Ixodidae</taxon>
        <taxon>Rhipicephalinae</taxon>
        <taxon>Rhipicephalus</taxon>
        <taxon>Rhipicephalus</taxon>
    </lineage>
</organism>
<reference evidence="2" key="1">
    <citation type="journal article" date="2017" name="Parasit. Vectors">
        <title>Sialotranscriptomics of Rhipicephalus zambeziensis reveals intricate expression profiles of secretory proteins and suggests tight temporal transcriptional regulation during blood-feeding.</title>
        <authorList>
            <person name="de Castro M.H."/>
            <person name="de Klerk D."/>
            <person name="Pienaar R."/>
            <person name="Rees D.J.G."/>
            <person name="Mans B.J."/>
        </authorList>
    </citation>
    <scope>NUCLEOTIDE SEQUENCE</scope>
    <source>
        <tissue evidence="2">Salivary glands</tissue>
    </source>
</reference>
<evidence type="ECO:0008006" key="3">
    <source>
        <dbReference type="Google" id="ProtNLM"/>
    </source>
</evidence>
<dbReference type="EMBL" id="GFPF01002061">
    <property type="protein sequence ID" value="MAA13207.1"/>
    <property type="molecule type" value="Transcribed_RNA"/>
</dbReference>
<evidence type="ECO:0000256" key="1">
    <source>
        <dbReference type="SAM" id="SignalP"/>
    </source>
</evidence>
<sequence>MCAACVIPVLYLMHLQTFVGEVTLNRNWQSILTAQAFHTDGQTAKLECAAPVFITTVQAHPATVRGNQSRFVGGPLLGRRPNFKMSAEEPLQRMHACASNEIRTVFTEQKGILERNFVCHDNGERHVLQMFRQFMTTCNATARNHTFLRKSAHI</sequence>
<proteinExistence type="predicted"/>
<dbReference type="AlphaFoldDB" id="A0A224Y6L8"/>
<evidence type="ECO:0000313" key="2">
    <source>
        <dbReference type="EMBL" id="MAA13207.1"/>
    </source>
</evidence>
<name>A0A224Y6L8_9ACAR</name>